<dbReference type="InterPro" id="IPR005821">
    <property type="entry name" value="Ion_trans_dom"/>
</dbReference>
<evidence type="ECO:0000256" key="1">
    <source>
        <dbReference type="ARBA" id="ARBA00004651"/>
    </source>
</evidence>
<keyword evidence="9" id="KW-0406">Ion transport</keyword>
<keyword evidence="5 13" id="KW-0812">Transmembrane</keyword>
<gene>
    <name evidence="15" type="ORF">Ae201684_000173</name>
</gene>
<evidence type="ECO:0000256" key="3">
    <source>
        <dbReference type="ARBA" id="ARBA00022475"/>
    </source>
</evidence>
<evidence type="ECO:0000313" key="16">
    <source>
        <dbReference type="Proteomes" id="UP000481153"/>
    </source>
</evidence>
<proteinExistence type="predicted"/>
<dbReference type="GO" id="GO:0005886">
    <property type="term" value="C:plasma membrane"/>
    <property type="evidence" value="ECO:0007669"/>
    <property type="project" value="UniProtKB-SubCell"/>
</dbReference>
<evidence type="ECO:0000256" key="10">
    <source>
        <dbReference type="ARBA" id="ARBA00023136"/>
    </source>
</evidence>
<dbReference type="InterPro" id="IPR002110">
    <property type="entry name" value="Ankyrin_rpt"/>
</dbReference>
<evidence type="ECO:0000256" key="13">
    <source>
        <dbReference type="SAM" id="Phobius"/>
    </source>
</evidence>
<evidence type="ECO:0000256" key="6">
    <source>
        <dbReference type="ARBA" id="ARBA00022737"/>
    </source>
</evidence>
<dbReference type="InterPro" id="IPR024862">
    <property type="entry name" value="TRPV"/>
</dbReference>
<keyword evidence="6" id="KW-0677">Repeat</keyword>
<feature type="transmembrane region" description="Helical" evidence="13">
    <location>
        <begin position="498"/>
        <end position="517"/>
    </location>
</feature>
<evidence type="ECO:0000256" key="5">
    <source>
        <dbReference type="ARBA" id="ARBA00022692"/>
    </source>
</evidence>
<dbReference type="EMBL" id="VJMJ01000001">
    <property type="protein sequence ID" value="KAF0745724.1"/>
    <property type="molecule type" value="Genomic_DNA"/>
</dbReference>
<evidence type="ECO:0000256" key="11">
    <source>
        <dbReference type="ARBA" id="ARBA00023303"/>
    </source>
</evidence>
<dbReference type="PANTHER" id="PTHR10582">
    <property type="entry name" value="TRANSIENT RECEPTOR POTENTIAL ION CHANNEL PROTEIN"/>
    <property type="match status" value="1"/>
</dbReference>
<evidence type="ECO:0000256" key="4">
    <source>
        <dbReference type="ARBA" id="ARBA00022568"/>
    </source>
</evidence>
<reference evidence="15 16" key="1">
    <citation type="submission" date="2019-07" db="EMBL/GenBank/DDBJ databases">
        <title>Genomics analysis of Aphanomyces spp. identifies a new class of oomycete effector associated with host adaptation.</title>
        <authorList>
            <person name="Gaulin E."/>
        </authorList>
    </citation>
    <scope>NUCLEOTIDE SEQUENCE [LARGE SCALE GENOMIC DNA]</scope>
    <source>
        <strain evidence="15 16">ATCC 201684</strain>
    </source>
</reference>
<feature type="transmembrane region" description="Helical" evidence="13">
    <location>
        <begin position="570"/>
        <end position="588"/>
    </location>
</feature>
<dbReference type="Gene3D" id="1.25.40.20">
    <property type="entry name" value="Ankyrin repeat-containing domain"/>
    <property type="match status" value="1"/>
</dbReference>
<feature type="domain" description="Ion transport" evidence="14">
    <location>
        <begin position="429"/>
        <end position="659"/>
    </location>
</feature>
<organism evidence="15 16">
    <name type="scientific">Aphanomyces euteiches</name>
    <dbReference type="NCBI Taxonomy" id="100861"/>
    <lineage>
        <taxon>Eukaryota</taxon>
        <taxon>Sar</taxon>
        <taxon>Stramenopiles</taxon>
        <taxon>Oomycota</taxon>
        <taxon>Saprolegniomycetes</taxon>
        <taxon>Saprolegniales</taxon>
        <taxon>Verrucalvaceae</taxon>
        <taxon>Aphanomyces</taxon>
    </lineage>
</organism>
<keyword evidence="16" id="KW-1185">Reference proteome</keyword>
<dbReference type="PANTHER" id="PTHR10582:SF2">
    <property type="entry name" value="INACTIVE"/>
    <property type="match status" value="1"/>
</dbReference>
<keyword evidence="8 13" id="KW-1133">Transmembrane helix</keyword>
<keyword evidence="10 13" id="KW-0472">Membrane</keyword>
<dbReference type="VEuPathDB" id="FungiDB:AeMF1_015455"/>
<feature type="transmembrane region" description="Helical" evidence="13">
    <location>
        <begin position="420"/>
        <end position="438"/>
    </location>
</feature>
<dbReference type="Proteomes" id="UP000481153">
    <property type="component" value="Unassembled WGS sequence"/>
</dbReference>
<dbReference type="InterPro" id="IPR036770">
    <property type="entry name" value="Ankyrin_rpt-contain_sf"/>
</dbReference>
<comment type="caution">
    <text evidence="15">The sequence shown here is derived from an EMBL/GenBank/DDBJ whole genome shotgun (WGS) entry which is preliminary data.</text>
</comment>
<keyword evidence="4" id="KW-0109">Calcium transport</keyword>
<evidence type="ECO:0000256" key="8">
    <source>
        <dbReference type="ARBA" id="ARBA00022989"/>
    </source>
</evidence>
<dbReference type="GO" id="GO:0005216">
    <property type="term" value="F:monoatomic ion channel activity"/>
    <property type="evidence" value="ECO:0007669"/>
    <property type="project" value="InterPro"/>
</dbReference>
<evidence type="ECO:0000259" key="14">
    <source>
        <dbReference type="Pfam" id="PF00520"/>
    </source>
</evidence>
<keyword evidence="2" id="KW-0813">Transport</keyword>
<feature type="transmembrane region" description="Helical" evidence="13">
    <location>
        <begin position="537"/>
        <end position="558"/>
    </location>
</feature>
<evidence type="ECO:0000256" key="9">
    <source>
        <dbReference type="ARBA" id="ARBA00023065"/>
    </source>
</evidence>
<evidence type="ECO:0000256" key="7">
    <source>
        <dbReference type="ARBA" id="ARBA00022837"/>
    </source>
</evidence>
<accession>A0A6G0XYQ5</accession>
<feature type="region of interest" description="Disordered" evidence="12">
    <location>
        <begin position="323"/>
        <end position="350"/>
    </location>
</feature>
<sequence>MLSRRIVNSVARENSRVDVVALQQRVLAESPIFRLVTGTNEDELFEYLHNNDKQLNARDTVGATPLLISFLYAKFDLGKRIISTYPVTKGFQYALATYDTLDPKKPSPYHGENILHIAIVHRNLDVVRWLVDTLPDLLDAEATGMFFSPGHACYFGGSPLLFALSSRQLEAATYILRAADAAPPTSNAAKTSIFMMDAYGNNALHLAVIHDLPDVYDFAVRHAMARFPDACPPHFDPNDPKASYDLPLFMKNLHGTEKDHFERFIRKPNTDYLSPLTLAAAMGKATMFQHILMSLAIKSWTYGPVTSMMIPLKGLEERTWRPKTKKKAVSERAVRPMTSEAPKVETSAHSPLNEASQLQHLLERRNVKTAIECLGSNSKLSNCINDKQLDTVVRDRLEIIDSFEVKMVLDKKWEFAGQRLFLWNFGHHVVFCIVFTTSTFYTHHYRDDGANIEWSQSWLHVVLECLILLEMIYRIYYEVKQVRKNGVMGYLEDSGAAMVDNILKLAFCILIVLAVIFRLMGYPNNEDACVSLALLSTYLYFFFFLLGFRSTGPFIVMIMRMLIIDVGRFLMIYVFVLTGFGMSLYIVVDQRGGISAWWQRIKSLMLASFCATFTWTDYTGNELSQLSQVLVFTYLFIVAIVFVNLLIATMGNTYEAIFEASEQQWYAERANIMSSMETALTKAQREKNRTRYAVDLDGERYLQIEYVDSDKWLGVHEHDMAKAFEEFKQAVVLYRDRKMARDDDESPMQINLIDARLHELHNALF</sequence>
<evidence type="ECO:0000256" key="2">
    <source>
        <dbReference type="ARBA" id="ARBA00022448"/>
    </source>
</evidence>
<evidence type="ECO:0000313" key="15">
    <source>
        <dbReference type="EMBL" id="KAF0745724.1"/>
    </source>
</evidence>
<feature type="transmembrane region" description="Helical" evidence="13">
    <location>
        <begin position="458"/>
        <end position="477"/>
    </location>
</feature>
<keyword evidence="7" id="KW-0106">Calcium</keyword>
<feature type="transmembrane region" description="Helical" evidence="13">
    <location>
        <begin position="626"/>
        <end position="647"/>
    </location>
</feature>
<keyword evidence="3" id="KW-1003">Cell membrane</keyword>
<keyword evidence="11" id="KW-0407">Ion channel</keyword>
<dbReference type="Pfam" id="PF00520">
    <property type="entry name" value="Ion_trans"/>
    <property type="match status" value="1"/>
</dbReference>
<name>A0A6G0XYQ5_9STRA</name>
<dbReference type="SUPFAM" id="SSF48403">
    <property type="entry name" value="Ankyrin repeat"/>
    <property type="match status" value="1"/>
</dbReference>
<protein>
    <recommendedName>
        <fullName evidence="14">Ion transport domain-containing protein</fullName>
    </recommendedName>
</protein>
<comment type="subcellular location">
    <subcellularLocation>
        <location evidence="1">Cell membrane</location>
        <topology evidence="1">Multi-pass membrane protein</topology>
    </subcellularLocation>
</comment>
<dbReference type="AlphaFoldDB" id="A0A6G0XYQ5"/>
<evidence type="ECO:0000256" key="12">
    <source>
        <dbReference type="SAM" id="MobiDB-lite"/>
    </source>
</evidence>
<dbReference type="GO" id="GO:0098703">
    <property type="term" value="P:calcium ion import across plasma membrane"/>
    <property type="evidence" value="ECO:0007669"/>
    <property type="project" value="TreeGrafter"/>
</dbReference>
<dbReference type="SMART" id="SM00248">
    <property type="entry name" value="ANK"/>
    <property type="match status" value="3"/>
</dbReference>